<dbReference type="AlphaFoldDB" id="A0A176VUG1"/>
<protein>
    <submittedName>
        <fullName evidence="2">Uncharacterized protein</fullName>
    </submittedName>
</protein>
<reference evidence="2" key="1">
    <citation type="submission" date="2016-03" db="EMBL/GenBank/DDBJ databases">
        <title>Mechanisms controlling the formation of the plant cell surface in tip-growing cells are functionally conserved among land plants.</title>
        <authorList>
            <person name="Honkanen S."/>
            <person name="Jones V.A."/>
            <person name="Morieri G."/>
            <person name="Champion C."/>
            <person name="Hetherington A.J."/>
            <person name="Kelly S."/>
            <person name="Saint-Marcoux D."/>
            <person name="Proust H."/>
            <person name="Prescott H."/>
            <person name="Dolan L."/>
        </authorList>
    </citation>
    <scope>NUCLEOTIDE SEQUENCE [LARGE SCALE GENOMIC DNA]</scope>
    <source>
        <tissue evidence="2">Whole gametophyte</tissue>
    </source>
</reference>
<gene>
    <name evidence="2" type="ORF">AXG93_1217s1440</name>
</gene>
<organism evidence="2 3">
    <name type="scientific">Marchantia polymorpha subsp. ruderalis</name>
    <dbReference type="NCBI Taxonomy" id="1480154"/>
    <lineage>
        <taxon>Eukaryota</taxon>
        <taxon>Viridiplantae</taxon>
        <taxon>Streptophyta</taxon>
        <taxon>Embryophyta</taxon>
        <taxon>Marchantiophyta</taxon>
        <taxon>Marchantiopsida</taxon>
        <taxon>Marchantiidae</taxon>
        <taxon>Marchantiales</taxon>
        <taxon>Marchantiaceae</taxon>
        <taxon>Marchantia</taxon>
    </lineage>
</organism>
<keyword evidence="3" id="KW-1185">Reference proteome</keyword>
<sequence>MVVSSVIRSALTGISGASPVIKVYHARTVQSSIKCLFHHSKESSPFGLKVKFLEALCTISSHARVDSGLACQDSGRARLDIDETLGMLEGYVEEHLKSSEKGKERKGKEGKGGRKMIQGREEK</sequence>
<evidence type="ECO:0000313" key="2">
    <source>
        <dbReference type="EMBL" id="OAE23932.1"/>
    </source>
</evidence>
<proteinExistence type="predicted"/>
<accession>A0A176VUG1</accession>
<evidence type="ECO:0000256" key="1">
    <source>
        <dbReference type="SAM" id="MobiDB-lite"/>
    </source>
</evidence>
<dbReference type="Proteomes" id="UP000077202">
    <property type="component" value="Unassembled WGS sequence"/>
</dbReference>
<feature type="region of interest" description="Disordered" evidence="1">
    <location>
        <begin position="95"/>
        <end position="123"/>
    </location>
</feature>
<dbReference type="EMBL" id="LVLJ01002730">
    <property type="protein sequence ID" value="OAE23932.1"/>
    <property type="molecule type" value="Genomic_DNA"/>
</dbReference>
<name>A0A176VUG1_MARPO</name>
<comment type="caution">
    <text evidence="2">The sequence shown here is derived from an EMBL/GenBank/DDBJ whole genome shotgun (WGS) entry which is preliminary data.</text>
</comment>
<evidence type="ECO:0000313" key="3">
    <source>
        <dbReference type="Proteomes" id="UP000077202"/>
    </source>
</evidence>